<keyword evidence="3" id="KW-1185">Reference proteome</keyword>
<gene>
    <name evidence="2" type="ORF">H3H32_18735</name>
</gene>
<keyword evidence="1" id="KW-0732">Signal</keyword>
<accession>A0A7G5H6N7</accession>
<protein>
    <submittedName>
        <fullName evidence="2">Uncharacterized protein</fullName>
    </submittedName>
</protein>
<name>A0A7G5H6N7_9BACT</name>
<feature type="signal peptide" evidence="1">
    <location>
        <begin position="1"/>
        <end position="18"/>
    </location>
</feature>
<dbReference type="Proteomes" id="UP000515369">
    <property type="component" value="Chromosome"/>
</dbReference>
<proteinExistence type="predicted"/>
<evidence type="ECO:0000256" key="1">
    <source>
        <dbReference type="SAM" id="SignalP"/>
    </source>
</evidence>
<dbReference type="EMBL" id="CP059732">
    <property type="protein sequence ID" value="QMW06779.1"/>
    <property type="molecule type" value="Genomic_DNA"/>
</dbReference>
<evidence type="ECO:0000313" key="3">
    <source>
        <dbReference type="Proteomes" id="UP000515369"/>
    </source>
</evidence>
<organism evidence="2 3">
    <name type="scientific">Spirosoma foliorum</name>
    <dbReference type="NCBI Taxonomy" id="2710596"/>
    <lineage>
        <taxon>Bacteria</taxon>
        <taxon>Pseudomonadati</taxon>
        <taxon>Bacteroidota</taxon>
        <taxon>Cytophagia</taxon>
        <taxon>Cytophagales</taxon>
        <taxon>Cytophagaceae</taxon>
        <taxon>Spirosoma</taxon>
    </lineage>
</organism>
<dbReference type="AlphaFoldDB" id="A0A7G5H6N7"/>
<evidence type="ECO:0000313" key="2">
    <source>
        <dbReference type="EMBL" id="QMW06779.1"/>
    </source>
</evidence>
<dbReference type="KEGG" id="sfol:H3H32_18735"/>
<reference evidence="2 3" key="1">
    <citation type="submission" date="2020-07" db="EMBL/GenBank/DDBJ databases">
        <title>Spirosoma foliorum sp. nov., isolated from the leaves on the Nejang mountain Korea, Republic of.</title>
        <authorList>
            <person name="Ho H."/>
            <person name="Lee Y.-J."/>
            <person name="Nurcahyanto D.-A."/>
            <person name="Kim S.-G."/>
        </authorList>
    </citation>
    <scope>NUCLEOTIDE SEQUENCE [LARGE SCALE GENOMIC DNA]</scope>
    <source>
        <strain evidence="2 3">PL0136</strain>
    </source>
</reference>
<feature type="chain" id="PRO_5028905126" evidence="1">
    <location>
        <begin position="19"/>
        <end position="218"/>
    </location>
</feature>
<dbReference type="RefSeq" id="WP_182464172.1">
    <property type="nucleotide sequence ID" value="NZ_CP059732.1"/>
</dbReference>
<sequence>MAKLFVILLMCVGLQVHAQDTSYVLHPFPTATSIDNQRVITSADSLLLPHKMLLTQRVFWGPNGLLRVLNVSPLTLEGRRKEVKIRQFMLLSHKVTGYATLAGFVAQGILELKLTKASGNEYNQLLNAQQTVTTITNIAYGTTALLSLTAPPKLIADQKVRSGVKLHKYLSIIHLTGFIATNILASQVAQHSEIRPYRQVAGFTTLAAFAPALIALKF</sequence>